<dbReference type="EMBL" id="JAAOAN010000160">
    <property type="protein sequence ID" value="KAF5718832.1"/>
    <property type="molecule type" value="Genomic_DNA"/>
</dbReference>
<comment type="similarity">
    <text evidence="1">Belongs to the plant rapid alkalinization factor (RALF) family.</text>
</comment>
<dbReference type="OrthoDB" id="1613518at2759"/>
<evidence type="ECO:0000256" key="4">
    <source>
        <dbReference type="SAM" id="SignalP"/>
    </source>
</evidence>
<comment type="caution">
    <text evidence="5">The sequence shown here is derived from an EMBL/GenBank/DDBJ whole genome shotgun (WGS) entry which is preliminary data.</text>
</comment>
<organism evidence="5 6">
    <name type="scientific">Fusarium mundagurra</name>
    <dbReference type="NCBI Taxonomy" id="1567541"/>
    <lineage>
        <taxon>Eukaryota</taxon>
        <taxon>Fungi</taxon>
        <taxon>Dikarya</taxon>
        <taxon>Ascomycota</taxon>
        <taxon>Pezizomycotina</taxon>
        <taxon>Sordariomycetes</taxon>
        <taxon>Hypocreomycetidae</taxon>
        <taxon>Hypocreales</taxon>
        <taxon>Nectriaceae</taxon>
        <taxon>Fusarium</taxon>
        <taxon>Fusarium fujikuroi species complex</taxon>
    </lineage>
</organism>
<evidence type="ECO:0000256" key="1">
    <source>
        <dbReference type="ARBA" id="ARBA00009178"/>
    </source>
</evidence>
<feature type="chain" id="PRO_5034432227" evidence="4">
    <location>
        <begin position="18"/>
        <end position="128"/>
    </location>
</feature>
<reference evidence="5 6" key="1">
    <citation type="submission" date="2020-05" db="EMBL/GenBank/DDBJ databases">
        <title>Identification and distribution of gene clusters putatively required for synthesis of sphingolipid metabolism inhibitors in phylogenetically diverse species of the filamentous fungus Fusarium.</title>
        <authorList>
            <person name="Kim H.-S."/>
            <person name="Busman M."/>
            <person name="Brown D.W."/>
            <person name="Divon H."/>
            <person name="Uhlig S."/>
            <person name="Proctor R.H."/>
        </authorList>
    </citation>
    <scope>NUCLEOTIDE SEQUENCE [LARGE SCALE GENOMIC DNA]</scope>
    <source>
        <strain evidence="5 6">NRRL 66235</strain>
    </source>
</reference>
<accession>A0A8H5YWV0</accession>
<dbReference type="PANTHER" id="PTHR33136:SF6">
    <property type="entry name" value="PROTEIN RALF-LIKE 34"/>
    <property type="match status" value="1"/>
</dbReference>
<keyword evidence="3" id="KW-1015">Disulfide bond</keyword>
<evidence type="ECO:0000313" key="6">
    <source>
        <dbReference type="Proteomes" id="UP000544331"/>
    </source>
</evidence>
<dbReference type="AlphaFoldDB" id="A0A8H5YWV0"/>
<sequence length="128" mass="14365">MKFSLITTLCLASFGTAQYISYRGLRKDGTNCDLRNESWKNCRPGAYANPWSRGCEAVFHCRGTDYPPGPDSSDDWNYIFWAHSIVGLGWFHHLCLKPKLNLRGGSQLHGSMEMDLVLHIEEGVGEGV</sequence>
<dbReference type="Pfam" id="PF05498">
    <property type="entry name" value="RALF"/>
    <property type="match status" value="1"/>
</dbReference>
<evidence type="ECO:0000313" key="5">
    <source>
        <dbReference type="EMBL" id="KAF5718832.1"/>
    </source>
</evidence>
<dbReference type="Proteomes" id="UP000544331">
    <property type="component" value="Unassembled WGS sequence"/>
</dbReference>
<name>A0A8H5YWV0_9HYPO</name>
<evidence type="ECO:0000256" key="2">
    <source>
        <dbReference type="ARBA" id="ARBA00022729"/>
    </source>
</evidence>
<dbReference type="GO" id="GO:0019722">
    <property type="term" value="P:calcium-mediated signaling"/>
    <property type="evidence" value="ECO:0007669"/>
    <property type="project" value="TreeGrafter"/>
</dbReference>
<dbReference type="PANTHER" id="PTHR33136">
    <property type="entry name" value="RAPID ALKALINIZATION FACTOR-LIKE"/>
    <property type="match status" value="1"/>
</dbReference>
<keyword evidence="6" id="KW-1185">Reference proteome</keyword>
<protein>
    <submittedName>
        <fullName evidence="5">Rapid ALkalinization factor</fullName>
    </submittedName>
</protein>
<dbReference type="InterPro" id="IPR008801">
    <property type="entry name" value="RALF"/>
</dbReference>
<keyword evidence="2 4" id="KW-0732">Signal</keyword>
<gene>
    <name evidence="5" type="ORF">FMUND_5000</name>
</gene>
<feature type="signal peptide" evidence="4">
    <location>
        <begin position="1"/>
        <end position="17"/>
    </location>
</feature>
<proteinExistence type="inferred from homology"/>
<evidence type="ECO:0000256" key="3">
    <source>
        <dbReference type="ARBA" id="ARBA00023157"/>
    </source>
</evidence>